<feature type="domain" description="Menaquinone biosynthesis protein MenD middle" evidence="10">
    <location>
        <begin position="218"/>
        <end position="391"/>
    </location>
</feature>
<evidence type="ECO:0000259" key="8">
    <source>
        <dbReference type="Pfam" id="PF02775"/>
    </source>
</evidence>
<dbReference type="RefSeq" id="WP_205158210.1">
    <property type="nucleotide sequence ID" value="NZ_JAFEUM010000003.1"/>
</dbReference>
<dbReference type="InterPro" id="IPR032264">
    <property type="entry name" value="MenD_middle"/>
</dbReference>
<dbReference type="PANTHER" id="PTHR42916">
    <property type="entry name" value="2-SUCCINYL-5-ENOLPYRUVYL-6-HYDROXY-3-CYCLOHEXENE-1-CARBOXYLATE SYNTHASE"/>
    <property type="match status" value="1"/>
</dbReference>
<dbReference type="CDD" id="cd07037">
    <property type="entry name" value="TPP_PYR_MenD"/>
    <property type="match status" value="1"/>
</dbReference>
<dbReference type="HAMAP" id="MF_01659">
    <property type="entry name" value="MenD"/>
    <property type="match status" value="1"/>
</dbReference>
<organism evidence="11 12">
    <name type="scientific">Vibrio ulleungensis</name>
    <dbReference type="NCBI Taxonomy" id="2807619"/>
    <lineage>
        <taxon>Bacteria</taxon>
        <taxon>Pseudomonadati</taxon>
        <taxon>Pseudomonadota</taxon>
        <taxon>Gammaproteobacteria</taxon>
        <taxon>Vibrionales</taxon>
        <taxon>Vibrionaceae</taxon>
        <taxon>Vibrio</taxon>
    </lineage>
</organism>
<evidence type="ECO:0000256" key="6">
    <source>
        <dbReference type="ARBA" id="ARBA00023211"/>
    </source>
</evidence>
<keyword evidence="6 7" id="KW-0464">Manganese</keyword>
<evidence type="ECO:0000313" key="11">
    <source>
        <dbReference type="EMBL" id="MBM7036643.1"/>
    </source>
</evidence>
<keyword evidence="5 7" id="KW-0786">Thiamine pyrophosphate</keyword>
<reference evidence="11 12" key="1">
    <citation type="submission" date="2021-02" db="EMBL/GenBank/DDBJ databases">
        <authorList>
            <person name="Park J.-S."/>
        </authorList>
    </citation>
    <scope>NUCLEOTIDE SEQUENCE [LARGE SCALE GENOMIC DNA]</scope>
    <source>
        <strain evidence="11 12">188UL20-2</strain>
    </source>
</reference>
<keyword evidence="3 7" id="KW-0479">Metal-binding</keyword>
<dbReference type="CDD" id="cd02009">
    <property type="entry name" value="TPP_SHCHC_synthase"/>
    <property type="match status" value="1"/>
</dbReference>
<dbReference type="NCBIfam" id="TIGR00173">
    <property type="entry name" value="menD"/>
    <property type="match status" value="1"/>
</dbReference>
<keyword evidence="12" id="KW-1185">Reference proteome</keyword>
<feature type="domain" description="Thiamine pyrophosphate enzyme TPP-binding" evidence="8">
    <location>
        <begin position="424"/>
        <end position="537"/>
    </location>
</feature>
<dbReference type="Pfam" id="PF02776">
    <property type="entry name" value="TPP_enzyme_N"/>
    <property type="match status" value="1"/>
</dbReference>
<dbReference type="InterPro" id="IPR012001">
    <property type="entry name" value="Thiamin_PyroP_enz_TPP-bd_dom"/>
</dbReference>
<gene>
    <name evidence="7" type="primary">menD</name>
    <name evidence="11" type="ORF">JQC93_09510</name>
</gene>
<evidence type="ECO:0000256" key="4">
    <source>
        <dbReference type="ARBA" id="ARBA00022842"/>
    </source>
</evidence>
<evidence type="ECO:0000259" key="9">
    <source>
        <dbReference type="Pfam" id="PF02776"/>
    </source>
</evidence>
<comment type="cofactor">
    <cofactor evidence="7">
        <name>Mg(2+)</name>
        <dbReference type="ChEBI" id="CHEBI:18420"/>
    </cofactor>
    <cofactor evidence="7">
        <name>Mn(2+)</name>
        <dbReference type="ChEBI" id="CHEBI:29035"/>
    </cofactor>
</comment>
<comment type="catalytic activity">
    <reaction evidence="7">
        <text>isochorismate + 2-oxoglutarate + H(+) = 5-enolpyruvoyl-6-hydroxy-2-succinyl-cyclohex-3-ene-1-carboxylate + CO2</text>
        <dbReference type="Rhea" id="RHEA:25593"/>
        <dbReference type="ChEBI" id="CHEBI:15378"/>
        <dbReference type="ChEBI" id="CHEBI:16526"/>
        <dbReference type="ChEBI" id="CHEBI:16810"/>
        <dbReference type="ChEBI" id="CHEBI:29780"/>
        <dbReference type="ChEBI" id="CHEBI:58818"/>
        <dbReference type="EC" id="2.2.1.9"/>
    </reaction>
</comment>
<dbReference type="InterPro" id="IPR029061">
    <property type="entry name" value="THDP-binding"/>
</dbReference>
<sequence length="565" mass="61858">MNSTSYSQAAVNRVWARQLFRLLEQFGVRHACIAPGSRSTPLTLEAQAIDSIDVHTHFDERGLGFMALGMAKVHQAPIAIVVTSGTAVANLLPAVAEANLTGEKLVILTADRPPELIGIGANQAIVQQGLFSSHVTEAVDLPCPTIDALSQTLIHPVREALLKQQNKGGAIHLNCPFREPLYVDDEADVDALFFELPPIETVSRAPRNQSPDAISLKPQGLVIIGSLSLKDAQKAKQFAQRLGWPVLCDIQSGVSSEFSGYDVWLPLCRERAFSNVMQVVQFGARVVSKRLNQWLVEQHQLNASFDYHVVTSDWRRCDPNRLSATQHHSDIGDWIDLQSYQTTSLSEYLLEKHAAAQLLLALDTHSQTQQSINEVGLAHALSQLSPHWDLFVGNSLIVRLMDMYSRLNDIEVYSNRGASGIDGLVATASGVAQLRARPMVTVVGDTSMLYDLNSLARLSSVSTPSVIVVVNNDGGAIFDMLPVDPVHREKLYQMPHGLQFNMAAKMFGLDYAKPKTVQSLLARIEQHLDTGSGALLIEAMVEPGQAKQHIATLKNTLAQTLHESN</sequence>
<keyword evidence="1 7" id="KW-0474">Menaquinone biosynthesis</keyword>
<dbReference type="Pfam" id="PF16582">
    <property type="entry name" value="TPP_enzyme_M_2"/>
    <property type="match status" value="1"/>
</dbReference>
<accession>A0ABS2HGH4</accession>
<evidence type="ECO:0000256" key="2">
    <source>
        <dbReference type="ARBA" id="ARBA00022679"/>
    </source>
</evidence>
<dbReference type="PIRSF" id="PIRSF004983">
    <property type="entry name" value="MenD"/>
    <property type="match status" value="1"/>
</dbReference>
<keyword evidence="4 7" id="KW-0460">Magnesium</keyword>
<protein>
    <recommendedName>
        <fullName evidence="7">2-succinyl-5-enolpyruvyl-6-hydroxy-3-cyclohexene-1-carboxylate synthase</fullName>
        <shortName evidence="7">SEPHCHC synthase</shortName>
        <ecNumber evidence="7">2.2.1.9</ecNumber>
    </recommendedName>
    <alternativeName>
        <fullName evidence="7">Menaquinone biosynthesis protein MenD</fullName>
    </alternativeName>
</protein>
<dbReference type="InterPro" id="IPR004433">
    <property type="entry name" value="MenaQ_synth_MenD"/>
</dbReference>
<evidence type="ECO:0000256" key="1">
    <source>
        <dbReference type="ARBA" id="ARBA00022428"/>
    </source>
</evidence>
<comment type="pathway">
    <text evidence="7">Quinol/quinone metabolism; 1,4-dihydroxy-2-naphthoate biosynthesis; 1,4-dihydroxy-2-naphthoate from chorismate: step 2/7.</text>
</comment>
<dbReference type="InterPro" id="IPR011766">
    <property type="entry name" value="TPP_enzyme_TPP-bd"/>
</dbReference>
<keyword evidence="2 7" id="KW-0808">Transferase</keyword>
<dbReference type="PANTHER" id="PTHR42916:SF1">
    <property type="entry name" value="PROTEIN PHYLLO, CHLOROPLASTIC"/>
    <property type="match status" value="1"/>
</dbReference>
<comment type="subunit">
    <text evidence="7">Homodimer.</text>
</comment>
<comment type="function">
    <text evidence="7">Catalyzes the thiamine diphosphate-dependent decarboxylation of 2-oxoglutarate and the subsequent addition of the resulting succinic semialdehyde-thiamine pyrophosphate anion to isochorismate to yield 2-succinyl-5-enolpyruvyl-6-hydroxy-3-cyclohexene-1-carboxylate (SEPHCHC).</text>
</comment>
<comment type="cofactor">
    <cofactor evidence="7">
        <name>thiamine diphosphate</name>
        <dbReference type="ChEBI" id="CHEBI:58937"/>
    </cofactor>
    <text evidence="7">Binds 1 thiamine pyrophosphate per subunit.</text>
</comment>
<dbReference type="GO" id="GO:0070204">
    <property type="term" value="F:2-succinyl-5-enolpyruvyl-6-hydroxy-3-cyclohexene-1-carboxylic-acid synthase activity"/>
    <property type="evidence" value="ECO:0007669"/>
    <property type="project" value="UniProtKB-EC"/>
</dbReference>
<evidence type="ECO:0000256" key="3">
    <source>
        <dbReference type="ARBA" id="ARBA00022723"/>
    </source>
</evidence>
<evidence type="ECO:0000259" key="10">
    <source>
        <dbReference type="Pfam" id="PF16582"/>
    </source>
</evidence>
<feature type="domain" description="Thiamine pyrophosphate enzyme N-terminal TPP-binding" evidence="9">
    <location>
        <begin position="16"/>
        <end position="125"/>
    </location>
</feature>
<evidence type="ECO:0000256" key="7">
    <source>
        <dbReference type="HAMAP-Rule" id="MF_01659"/>
    </source>
</evidence>
<dbReference type="SUPFAM" id="SSF52518">
    <property type="entry name" value="Thiamin diphosphate-binding fold (THDP-binding)"/>
    <property type="match status" value="2"/>
</dbReference>
<evidence type="ECO:0000256" key="5">
    <source>
        <dbReference type="ARBA" id="ARBA00023052"/>
    </source>
</evidence>
<comment type="pathway">
    <text evidence="7">Quinol/quinone metabolism; menaquinone biosynthesis.</text>
</comment>
<dbReference type="Pfam" id="PF02775">
    <property type="entry name" value="TPP_enzyme_C"/>
    <property type="match status" value="1"/>
</dbReference>
<dbReference type="Gene3D" id="3.40.50.1220">
    <property type="entry name" value="TPP-binding domain"/>
    <property type="match status" value="1"/>
</dbReference>
<proteinExistence type="inferred from homology"/>
<dbReference type="EC" id="2.2.1.9" evidence="7"/>
<dbReference type="EMBL" id="JAFEUM010000003">
    <property type="protein sequence ID" value="MBM7036643.1"/>
    <property type="molecule type" value="Genomic_DNA"/>
</dbReference>
<dbReference type="Proteomes" id="UP000809621">
    <property type="component" value="Unassembled WGS sequence"/>
</dbReference>
<dbReference type="Gene3D" id="3.40.50.970">
    <property type="match status" value="2"/>
</dbReference>
<comment type="similarity">
    <text evidence="7">Belongs to the TPP enzyme family. MenD subfamily.</text>
</comment>
<name>A0ABS2HGH4_9VIBR</name>
<comment type="caution">
    <text evidence="11">The sequence shown here is derived from an EMBL/GenBank/DDBJ whole genome shotgun (WGS) entry which is preliminary data.</text>
</comment>
<evidence type="ECO:0000313" key="12">
    <source>
        <dbReference type="Proteomes" id="UP000809621"/>
    </source>
</evidence>